<proteinExistence type="predicted"/>
<evidence type="ECO:0000313" key="1">
    <source>
        <dbReference type="EMBL" id="PWG79025.1"/>
    </source>
</evidence>
<dbReference type="Pfam" id="PF05751">
    <property type="entry name" value="FixH"/>
    <property type="match status" value="1"/>
</dbReference>
<protein>
    <submittedName>
        <fullName evidence="1">Nitrogen fixation protein FixH</fullName>
    </submittedName>
</protein>
<organism evidence="1 2">
    <name type="scientific">Pararcticibacter amylolyticus</name>
    <dbReference type="NCBI Taxonomy" id="2173175"/>
    <lineage>
        <taxon>Bacteria</taxon>
        <taxon>Pseudomonadati</taxon>
        <taxon>Bacteroidota</taxon>
        <taxon>Sphingobacteriia</taxon>
        <taxon>Sphingobacteriales</taxon>
        <taxon>Sphingobacteriaceae</taxon>
        <taxon>Pararcticibacter</taxon>
    </lineage>
</organism>
<keyword evidence="2" id="KW-1185">Reference proteome</keyword>
<dbReference type="EMBL" id="QEAS01000018">
    <property type="protein sequence ID" value="PWG79025.1"/>
    <property type="molecule type" value="Genomic_DNA"/>
</dbReference>
<dbReference type="Proteomes" id="UP000245647">
    <property type="component" value="Unassembled WGS sequence"/>
</dbReference>
<dbReference type="InterPro" id="IPR008620">
    <property type="entry name" value="FixH"/>
</dbReference>
<dbReference type="OrthoDB" id="1493774at2"/>
<name>A0A2U2PCE0_9SPHI</name>
<reference evidence="1 2" key="1">
    <citation type="submission" date="2018-04" db="EMBL/GenBank/DDBJ databases">
        <title>Pedobacter chongqingensis sp. nov., isolated from a rottenly hemp rope.</title>
        <authorList>
            <person name="Cai Y."/>
        </authorList>
    </citation>
    <scope>NUCLEOTIDE SEQUENCE [LARGE SCALE GENOMIC DNA]</scope>
    <source>
        <strain evidence="1 2">FJ4-8</strain>
    </source>
</reference>
<accession>A0A2U2PCE0</accession>
<dbReference type="AlphaFoldDB" id="A0A2U2PCE0"/>
<evidence type="ECO:0000313" key="2">
    <source>
        <dbReference type="Proteomes" id="UP000245647"/>
    </source>
</evidence>
<sequence>MNWGKKLVIAMALFMSFIIALSVKMILSDKDDLVEKDYYEKGLSYDQDYSRKMNVEADKAAPSITQEGDSLNIRFSKPSTGTLKFIHSKDRKFDRLVTINSGAGTETAVSLKDIQRGSWRLTFEWKSGDKMYMYDKEIFIQ</sequence>
<comment type="caution">
    <text evidence="1">The sequence shown here is derived from an EMBL/GenBank/DDBJ whole genome shotgun (WGS) entry which is preliminary data.</text>
</comment>
<gene>
    <name evidence="1" type="ORF">DDR33_19490</name>
</gene>
<dbReference type="RefSeq" id="WP_109417468.1">
    <property type="nucleotide sequence ID" value="NZ_QEAS01000018.1"/>
</dbReference>